<accession>K0SQF2</accession>
<reference evidence="2 3" key="1">
    <citation type="journal article" date="2012" name="Genome Biol.">
        <title>Genome and low-iron response of an oceanic diatom adapted to chronic iron limitation.</title>
        <authorList>
            <person name="Lommer M."/>
            <person name="Specht M."/>
            <person name="Roy A.S."/>
            <person name="Kraemer L."/>
            <person name="Andreson R."/>
            <person name="Gutowska M.A."/>
            <person name="Wolf J."/>
            <person name="Bergner S.V."/>
            <person name="Schilhabel M.B."/>
            <person name="Klostermeier U.C."/>
            <person name="Beiko R.G."/>
            <person name="Rosenstiel P."/>
            <person name="Hippler M."/>
            <person name="Laroche J."/>
        </authorList>
    </citation>
    <scope>NUCLEOTIDE SEQUENCE [LARGE SCALE GENOMIC DNA]</scope>
    <source>
        <strain evidence="2 3">CCMP1005</strain>
    </source>
</reference>
<name>K0SQF2_THAOC</name>
<feature type="compositionally biased region" description="Polar residues" evidence="1">
    <location>
        <begin position="299"/>
        <end position="309"/>
    </location>
</feature>
<feature type="region of interest" description="Disordered" evidence="1">
    <location>
        <begin position="1"/>
        <end position="149"/>
    </location>
</feature>
<feature type="compositionally biased region" description="Basic and acidic residues" evidence="1">
    <location>
        <begin position="206"/>
        <end position="223"/>
    </location>
</feature>
<feature type="compositionally biased region" description="Basic and acidic residues" evidence="1">
    <location>
        <begin position="44"/>
        <end position="57"/>
    </location>
</feature>
<feature type="region of interest" description="Disordered" evidence="1">
    <location>
        <begin position="172"/>
        <end position="311"/>
    </location>
</feature>
<dbReference type="EMBL" id="AGNL01013567">
    <property type="protein sequence ID" value="EJK67179.1"/>
    <property type="molecule type" value="Genomic_DNA"/>
</dbReference>
<evidence type="ECO:0000256" key="1">
    <source>
        <dbReference type="SAM" id="MobiDB-lite"/>
    </source>
</evidence>
<comment type="caution">
    <text evidence="2">The sequence shown here is derived from an EMBL/GenBank/DDBJ whole genome shotgun (WGS) entry which is preliminary data.</text>
</comment>
<protein>
    <submittedName>
        <fullName evidence="2">Uncharacterized protein</fullName>
    </submittedName>
</protein>
<keyword evidence="3" id="KW-1185">Reference proteome</keyword>
<evidence type="ECO:0000313" key="3">
    <source>
        <dbReference type="Proteomes" id="UP000266841"/>
    </source>
</evidence>
<feature type="compositionally biased region" description="Basic and acidic residues" evidence="1">
    <location>
        <begin position="123"/>
        <end position="140"/>
    </location>
</feature>
<feature type="compositionally biased region" description="Basic and acidic residues" evidence="1">
    <location>
        <begin position="263"/>
        <end position="295"/>
    </location>
</feature>
<proteinExistence type="predicted"/>
<feature type="compositionally biased region" description="Polar residues" evidence="1">
    <location>
        <begin position="173"/>
        <end position="189"/>
    </location>
</feature>
<dbReference type="AlphaFoldDB" id="K0SQF2"/>
<evidence type="ECO:0000313" key="2">
    <source>
        <dbReference type="EMBL" id="EJK67179.1"/>
    </source>
</evidence>
<sequence length="339" mass="36281">MPMPPISKHLEDLVSGWCRDQGDSRDSRKSTYATSSVPSPLDPEATRTADKDREETRGSGSASPRARDGGDIGWERAERRPLRTSGVRRPGASLEDGTAPPRLSLLAGGGGRRTWATDPPLDEAPRDPLRDPPRQAEETGCRSSSSPPVWDALFRQDVERLPAAACNCHRRSVGSSQLGREDGQPQSLPATAAPSRRPGGPARPPRRGECRILRLVHRPEPRAHAPLGSSGQARGGRRTPAVDRRRRPHGGSRSGCTDGGCEGFHRVGDPAARKRGGKEAGTHGEGGREKSRDPGGPHQSRSGETSAPRNLQLVAERSYCGRTGIGACSLADSKSGLRW</sequence>
<feature type="compositionally biased region" description="Basic and acidic residues" evidence="1">
    <location>
        <begin position="20"/>
        <end position="29"/>
    </location>
</feature>
<organism evidence="2 3">
    <name type="scientific">Thalassiosira oceanica</name>
    <name type="common">Marine diatom</name>
    <dbReference type="NCBI Taxonomy" id="159749"/>
    <lineage>
        <taxon>Eukaryota</taxon>
        <taxon>Sar</taxon>
        <taxon>Stramenopiles</taxon>
        <taxon>Ochrophyta</taxon>
        <taxon>Bacillariophyta</taxon>
        <taxon>Coscinodiscophyceae</taxon>
        <taxon>Thalassiosirophycidae</taxon>
        <taxon>Thalassiosirales</taxon>
        <taxon>Thalassiosiraceae</taxon>
        <taxon>Thalassiosira</taxon>
    </lineage>
</organism>
<gene>
    <name evidence="2" type="ORF">THAOC_11825</name>
</gene>
<feature type="compositionally biased region" description="Basic and acidic residues" evidence="1">
    <location>
        <begin position="65"/>
        <end position="81"/>
    </location>
</feature>
<dbReference type="Proteomes" id="UP000266841">
    <property type="component" value="Unassembled WGS sequence"/>
</dbReference>